<accession>A0ABY7U1C7</accession>
<protein>
    <submittedName>
        <fullName evidence="1">2-dehydro-3-deoxygalactonokinase</fullName>
    </submittedName>
</protein>
<dbReference type="InterPro" id="IPR007729">
    <property type="entry name" value="DGOK"/>
</dbReference>
<keyword evidence="2" id="KW-1185">Reference proteome</keyword>
<name>A0ABY7U1C7_9SPHN</name>
<dbReference type="Pfam" id="PF05035">
    <property type="entry name" value="DGOK"/>
    <property type="match status" value="1"/>
</dbReference>
<keyword evidence="1" id="KW-0614">Plasmid</keyword>
<sequence>MTCDMIAVDWGTTNRRAYLIDAAGQVLHTERDGMGLLAVPPGGFADEISGIRAKMGDLPVLLAGMVGSAKGWVNVPYLTCPAGLADLAGALHWVEPGRTAIVPGLCDRAGDVMRGEEVQLLGAVAAGLAPGDALLCQPGTHCKWARMEGGKVASFATAMTGEIFALLKNHSLLADFLGGDVEDGEAFRAGVRDGLSGRLTTRLFRVRAAALLGQRSIEDSAAYASGLMIGHDVGGENLREGDPVHILADPHLGRLYAAAVHCAGGQPILIDSHAAFVAGIFRLWKASQS</sequence>
<organism evidence="1 2">
    <name type="scientific">Novosphingobium humi</name>
    <dbReference type="NCBI Taxonomy" id="2282397"/>
    <lineage>
        <taxon>Bacteria</taxon>
        <taxon>Pseudomonadati</taxon>
        <taxon>Pseudomonadota</taxon>
        <taxon>Alphaproteobacteria</taxon>
        <taxon>Sphingomonadales</taxon>
        <taxon>Sphingomonadaceae</taxon>
        <taxon>Novosphingobium</taxon>
    </lineage>
</organism>
<dbReference type="EMBL" id="CP117418">
    <property type="protein sequence ID" value="WCT79324.1"/>
    <property type="molecule type" value="Genomic_DNA"/>
</dbReference>
<reference evidence="1 2" key="1">
    <citation type="submission" date="2023-02" db="EMBL/GenBank/DDBJ databases">
        <title>Genome sequence of Novosphingobium humi KACC 19094.</title>
        <authorList>
            <person name="Kim S."/>
            <person name="Heo J."/>
            <person name="Kwon S.-W."/>
        </authorList>
    </citation>
    <scope>NUCLEOTIDE SEQUENCE [LARGE SCALE GENOMIC DNA]</scope>
    <source>
        <strain evidence="1 2">KACC 19094</strain>
        <plasmid evidence="1 2">unnamed1</plasmid>
    </source>
</reference>
<dbReference type="Gene3D" id="3.30.420.300">
    <property type="entry name" value="2-keto-3-deoxy-galactonokinase, substrate binding domain"/>
    <property type="match status" value="1"/>
</dbReference>
<proteinExistence type="predicted"/>
<evidence type="ECO:0000313" key="2">
    <source>
        <dbReference type="Proteomes" id="UP001218231"/>
    </source>
</evidence>
<dbReference type="RefSeq" id="WP_273619601.1">
    <property type="nucleotide sequence ID" value="NZ_CP117418.1"/>
</dbReference>
<dbReference type="Proteomes" id="UP001218231">
    <property type="component" value="Plasmid unnamed1"/>
</dbReference>
<evidence type="ECO:0000313" key="1">
    <source>
        <dbReference type="EMBL" id="WCT79324.1"/>
    </source>
</evidence>
<dbReference type="Gene3D" id="3.30.420.310">
    <property type="entry name" value="2-keto-3-deoxy-galactonokinase, C-terminal domain"/>
    <property type="match status" value="1"/>
</dbReference>
<dbReference type="InterPro" id="IPR042257">
    <property type="entry name" value="DGOK_C"/>
</dbReference>
<gene>
    <name evidence="1" type="ORF">PQ457_20220</name>
</gene>
<geneLocation type="plasmid" evidence="1 2">
    <name>unnamed1</name>
</geneLocation>
<dbReference type="InterPro" id="IPR042258">
    <property type="entry name" value="DGOK_N"/>
</dbReference>